<dbReference type="EMBL" id="CP012801">
    <property type="protein sequence ID" value="ALJ59271.1"/>
    <property type="molecule type" value="Genomic_DNA"/>
</dbReference>
<keyword evidence="1" id="KW-0732">Signal</keyword>
<dbReference type="PROSITE" id="PS51257">
    <property type="entry name" value="PROKAR_LIPOPROTEIN"/>
    <property type="match status" value="1"/>
</dbReference>
<gene>
    <name evidence="2" type="ORF">BcellWH2_02026</name>
</gene>
<sequence length="808" mass="86652">MNKTYKLSALWMMCLILLGCLSFSACDDGDEEDTNQYKGGISLNVFGPSPVARGGELRFLGSGMDKIQSISIPGCGEITDIEVISANEIRVTVPQTAEVGYVTLKTPTGEITTKTKITYTEPIGVETITPNPVKPGEVLVIKGEYLNLIKEVIFFEELPVGEDDFIAHSRKEIQVKVPMEARTGDVTLADASSEDSDALRNLIHVKGLVVILPSVEAPLDLTAKKPGDEIVVKGKDLDLVNIVKMPNGEEVEFDYAKSGEGEETITFILPENATNGAVVMIPASGVEVAIANIGMALPEKVVATPDSGLRGGDMITLTGINMELVTTVTFPGVEEAVEPASKSATEVEVVMPVAAISGELLLNTASGTSVPVAITTLKPEFMAFVNDVVSLGSDVIIQGKNLDLVAKVVYTGGAEVEVTPTSTTELTIAMPTMGTESGVLTLVMSNGESVETTILTINAPEFCYIPVLPGEDEELKGGEIFTIAVENGDKLTGVEVDGKVVQFIINGNTLVIAVPQTANANTKVKLISANGSIEYAIAFVPATNIKNEVWKGLVDITWNEGGRVIIPASAFKDVPAGARMVLHYAQKVDDWGQAQINYGDFSGINFTEGEFKVNGMLVPTDIYGWTFANRSTPLVLTQEILNNIQAKQKECEGINDAGIIIQGDKLTFSSVTLEWEISLEQDLKNCVVRQDDQSVLMPFPIAVTWDDAGRFRILIDKEPSIKDMKLVAGKSAIHFYVSGTGQFQINDANWTALTTIAEWSDASARVMELLLTQEMVDCLKGVRGDGWSSTGLLIQGDGMTISKITILP</sequence>
<dbReference type="Gene3D" id="2.60.40.10">
    <property type="entry name" value="Immunoglobulins"/>
    <property type="match status" value="5"/>
</dbReference>
<dbReference type="Proteomes" id="UP000061809">
    <property type="component" value="Chromosome"/>
</dbReference>
<accession>A0A0P0GE82</accession>
<evidence type="ECO:0000313" key="2">
    <source>
        <dbReference type="EMBL" id="ALJ59271.1"/>
    </source>
</evidence>
<name>A0A0P0GE82_9BACE</name>
<feature type="signal peptide" evidence="1">
    <location>
        <begin position="1"/>
        <end position="25"/>
    </location>
</feature>
<evidence type="ECO:0008006" key="4">
    <source>
        <dbReference type="Google" id="ProtNLM"/>
    </source>
</evidence>
<dbReference type="PATRIC" id="fig|246787.4.peg.2089"/>
<dbReference type="KEGG" id="bcel:BcellWH2_02026"/>
<reference evidence="2 3" key="1">
    <citation type="journal article" date="2015" name="Science">
        <title>Genetic determinants of in vivo fitness and diet responsiveness in multiple human gut Bacteroides.</title>
        <authorList>
            <person name="Wu M."/>
            <person name="McNulty N.P."/>
            <person name="Rodionov D.A."/>
            <person name="Khoroshkin M.S."/>
            <person name="Griffin N.W."/>
            <person name="Cheng J."/>
            <person name="Latreille P."/>
            <person name="Kerstetter R.A."/>
            <person name="Terrapon N."/>
            <person name="Henrissat B."/>
            <person name="Osterman A.L."/>
            <person name="Gordon J.I."/>
        </authorList>
    </citation>
    <scope>NUCLEOTIDE SEQUENCE [LARGE SCALE GENOMIC DNA]</scope>
    <source>
        <strain evidence="2 3">WH2</strain>
    </source>
</reference>
<evidence type="ECO:0000313" key="3">
    <source>
        <dbReference type="Proteomes" id="UP000061809"/>
    </source>
</evidence>
<feature type="chain" id="PRO_5006047548" description="IPT/TIG domain-containing protein" evidence="1">
    <location>
        <begin position="26"/>
        <end position="808"/>
    </location>
</feature>
<protein>
    <recommendedName>
        <fullName evidence="4">IPT/TIG domain-containing protein</fullName>
    </recommendedName>
</protein>
<organism evidence="2 3">
    <name type="scientific">Bacteroides cellulosilyticus</name>
    <dbReference type="NCBI Taxonomy" id="246787"/>
    <lineage>
        <taxon>Bacteria</taxon>
        <taxon>Pseudomonadati</taxon>
        <taxon>Bacteroidota</taxon>
        <taxon>Bacteroidia</taxon>
        <taxon>Bacteroidales</taxon>
        <taxon>Bacteroidaceae</taxon>
        <taxon>Bacteroides</taxon>
    </lineage>
</organism>
<proteinExistence type="predicted"/>
<dbReference type="InterPro" id="IPR013783">
    <property type="entry name" value="Ig-like_fold"/>
</dbReference>
<dbReference type="RefSeq" id="WP_029429007.1">
    <property type="nucleotide sequence ID" value="NZ_CP012801.1"/>
</dbReference>
<evidence type="ECO:0000256" key="1">
    <source>
        <dbReference type="SAM" id="SignalP"/>
    </source>
</evidence>
<dbReference type="AlphaFoldDB" id="A0A0P0GE82"/>